<proteinExistence type="predicted"/>
<dbReference type="eggNOG" id="KOG0767">
    <property type="taxonomic scope" value="Eukaryota"/>
</dbReference>
<name>V9DRZ0_PHYNI</name>
<keyword evidence="1" id="KW-0863">Zinc-finger</keyword>
<dbReference type="OrthoDB" id="125581at2759"/>
<evidence type="ECO:0000259" key="3">
    <source>
        <dbReference type="PROSITE" id="PS50158"/>
    </source>
</evidence>
<dbReference type="PROSITE" id="PS50158">
    <property type="entry name" value="ZF_CCHC"/>
    <property type="match status" value="1"/>
</dbReference>
<feature type="compositionally biased region" description="Pro residues" evidence="2">
    <location>
        <begin position="29"/>
        <end position="39"/>
    </location>
</feature>
<dbReference type="GO" id="GO:0008270">
    <property type="term" value="F:zinc ion binding"/>
    <property type="evidence" value="ECO:0007669"/>
    <property type="project" value="UniProtKB-KW"/>
</dbReference>
<dbReference type="AlphaFoldDB" id="V9DRZ0"/>
<keyword evidence="5" id="KW-1185">Reference proteome</keyword>
<dbReference type="Gene3D" id="4.10.60.10">
    <property type="entry name" value="Zinc finger, CCHC-type"/>
    <property type="match status" value="1"/>
</dbReference>
<feature type="compositionally biased region" description="Low complexity" evidence="2">
    <location>
        <begin position="19"/>
        <end position="28"/>
    </location>
</feature>
<dbReference type="EMBL" id="ANIZ01004949">
    <property type="protein sequence ID" value="ETI29669.1"/>
    <property type="molecule type" value="Genomic_DNA"/>
</dbReference>
<dbReference type="GO" id="GO:0003676">
    <property type="term" value="F:nucleic acid binding"/>
    <property type="evidence" value="ECO:0007669"/>
    <property type="project" value="InterPro"/>
</dbReference>
<reference evidence="4 5" key="1">
    <citation type="submission" date="2013-11" db="EMBL/GenBank/DDBJ databases">
        <title>The Genome Sequence of Phytophthora parasitica P1569.</title>
        <authorList>
            <consortium name="The Broad Institute Genomics Platform"/>
            <person name="Russ C."/>
            <person name="Tyler B."/>
            <person name="Panabieres F."/>
            <person name="Shan W."/>
            <person name="Tripathy S."/>
            <person name="Grunwald N."/>
            <person name="Machado M."/>
            <person name="Johnson C.S."/>
            <person name="Arredondo F."/>
            <person name="Hong C."/>
            <person name="Coffey M."/>
            <person name="Young S.K."/>
            <person name="Zeng Q."/>
            <person name="Gargeya S."/>
            <person name="Fitzgerald M."/>
            <person name="Abouelleil A."/>
            <person name="Alvarado L."/>
            <person name="Chapman S.B."/>
            <person name="Gainer-Dewar J."/>
            <person name="Goldberg J."/>
            <person name="Griggs A."/>
            <person name="Gujja S."/>
            <person name="Hansen M."/>
            <person name="Howarth C."/>
            <person name="Imamovic A."/>
            <person name="Ireland A."/>
            <person name="Larimer J."/>
            <person name="McCowan C."/>
            <person name="Murphy C."/>
            <person name="Pearson M."/>
            <person name="Poon T.W."/>
            <person name="Priest M."/>
            <person name="Roberts A."/>
            <person name="Saif S."/>
            <person name="Shea T."/>
            <person name="Sykes S."/>
            <person name="Wortman J."/>
            <person name="Nusbaum C."/>
            <person name="Birren B."/>
        </authorList>
    </citation>
    <scope>NUCLEOTIDE SEQUENCE [LARGE SCALE GENOMIC DNA]</scope>
    <source>
        <strain evidence="4 5">P1569</strain>
    </source>
</reference>
<dbReference type="SMART" id="SM00343">
    <property type="entry name" value="ZnF_C2HC"/>
    <property type="match status" value="1"/>
</dbReference>
<evidence type="ECO:0000256" key="1">
    <source>
        <dbReference type="PROSITE-ProRule" id="PRU00047"/>
    </source>
</evidence>
<protein>
    <recommendedName>
        <fullName evidence="3">CCHC-type domain-containing protein</fullName>
    </recommendedName>
</protein>
<gene>
    <name evidence="4" type="ORF">F443_23218</name>
</gene>
<accession>V9DRZ0</accession>
<evidence type="ECO:0000313" key="5">
    <source>
        <dbReference type="Proteomes" id="UP000018721"/>
    </source>
</evidence>
<dbReference type="InterPro" id="IPR001878">
    <property type="entry name" value="Znf_CCHC"/>
</dbReference>
<feature type="non-terminal residue" evidence="4">
    <location>
        <position position="332"/>
    </location>
</feature>
<sequence length="332" mass="37210">MGMQTPGVYGGLGAGQQPGGTPFQAQGAVPPPPQYPPQQQPAAQYQAHRPPPLHINERVPPAKDAKIYMRNFDGSEVYKGLGSGFEQWALLFIEQIEMAEQACGYTWSERYKVNKFGQHLRGKAEFFYQQHIMRWWATQPTLWFVMEQMHMSFKRTLSTQQGMKLFGAKKDPSRSWNEHFLYLNALMMATNASPTLVLENIVKYADPELRHALMAKCDITRPDALQQANELAVWAQMMSDEDRAPKHIGKEVVNAVAETQQETRRCHKCKQVGHLKKNCPERLAGDGKDKAVRFALAASSGTSSVDANSWILDSGASRHLVNDPSLLANAVE</sequence>
<evidence type="ECO:0000313" key="4">
    <source>
        <dbReference type="EMBL" id="ETI29669.1"/>
    </source>
</evidence>
<comment type="caution">
    <text evidence="4">The sequence shown here is derived from an EMBL/GenBank/DDBJ whole genome shotgun (WGS) entry which is preliminary data.</text>
</comment>
<dbReference type="Pfam" id="PF00098">
    <property type="entry name" value="zf-CCHC"/>
    <property type="match status" value="1"/>
</dbReference>
<dbReference type="HOGENOM" id="CLU_032699_0_0_1"/>
<feature type="domain" description="CCHC-type" evidence="3">
    <location>
        <begin position="264"/>
        <end position="281"/>
    </location>
</feature>
<feature type="compositionally biased region" description="Gly residues" evidence="2">
    <location>
        <begin position="8"/>
        <end position="18"/>
    </location>
</feature>
<dbReference type="Proteomes" id="UP000018721">
    <property type="component" value="Unassembled WGS sequence"/>
</dbReference>
<organism evidence="4 5">
    <name type="scientific">Phytophthora nicotianae P1569</name>
    <dbReference type="NCBI Taxonomy" id="1317065"/>
    <lineage>
        <taxon>Eukaryota</taxon>
        <taxon>Sar</taxon>
        <taxon>Stramenopiles</taxon>
        <taxon>Oomycota</taxon>
        <taxon>Peronosporomycetes</taxon>
        <taxon>Peronosporales</taxon>
        <taxon>Peronosporaceae</taxon>
        <taxon>Phytophthora</taxon>
    </lineage>
</organism>
<dbReference type="InterPro" id="IPR036875">
    <property type="entry name" value="Znf_CCHC_sf"/>
</dbReference>
<dbReference type="SUPFAM" id="SSF57756">
    <property type="entry name" value="Retrovirus zinc finger-like domains"/>
    <property type="match status" value="1"/>
</dbReference>
<evidence type="ECO:0000256" key="2">
    <source>
        <dbReference type="SAM" id="MobiDB-lite"/>
    </source>
</evidence>
<feature type="region of interest" description="Disordered" evidence="2">
    <location>
        <begin position="1"/>
        <end position="60"/>
    </location>
</feature>
<keyword evidence="1" id="KW-0862">Zinc</keyword>
<keyword evidence="1" id="KW-0479">Metal-binding</keyword>